<dbReference type="AlphaFoldDB" id="A0A433HG58"/>
<gene>
    <name evidence="1" type="ORF">ELQ35_16650</name>
</gene>
<sequence>MDSIVLFDGICNLCNSSVQFILKRDPVAHFKFGSLQSDLGQETIERYRLSKKLNSIVLIENDKSYTKSTAVLRICKNLKGAWKLVSILRIIPRPIRDFFYDIIAKNRYKWFGKQDSCMLPSPEFKERFID</sequence>
<dbReference type="Proteomes" id="UP000267430">
    <property type="component" value="Unassembled WGS sequence"/>
</dbReference>
<dbReference type="Pfam" id="PF04134">
    <property type="entry name" value="DCC1-like"/>
    <property type="match status" value="1"/>
</dbReference>
<dbReference type="RefSeq" id="WP_126866197.1">
    <property type="nucleotide sequence ID" value="NZ_JAUSTX010000011.1"/>
</dbReference>
<protein>
    <submittedName>
        <fullName evidence="1">Thiol-disulfide oxidoreductase DCC family protein</fullName>
    </submittedName>
</protein>
<accession>A0A433HG58</accession>
<dbReference type="InterPro" id="IPR007263">
    <property type="entry name" value="DCC1-like"/>
</dbReference>
<dbReference type="GO" id="GO:0015035">
    <property type="term" value="F:protein-disulfide reductase activity"/>
    <property type="evidence" value="ECO:0007669"/>
    <property type="project" value="InterPro"/>
</dbReference>
<comment type="caution">
    <text evidence="1">The sequence shown here is derived from an EMBL/GenBank/DDBJ whole genome shotgun (WGS) entry which is preliminary data.</text>
</comment>
<dbReference type="PANTHER" id="PTHR33639">
    <property type="entry name" value="THIOL-DISULFIDE OXIDOREDUCTASE DCC"/>
    <property type="match status" value="1"/>
</dbReference>
<organism evidence="1 2">
    <name type="scientific">Peribacillus cavernae</name>
    <dbReference type="NCBI Taxonomy" id="1674310"/>
    <lineage>
        <taxon>Bacteria</taxon>
        <taxon>Bacillati</taxon>
        <taxon>Bacillota</taxon>
        <taxon>Bacilli</taxon>
        <taxon>Bacillales</taxon>
        <taxon>Bacillaceae</taxon>
        <taxon>Peribacillus</taxon>
    </lineage>
</organism>
<dbReference type="OrthoDB" id="9785438at2"/>
<evidence type="ECO:0000313" key="2">
    <source>
        <dbReference type="Proteomes" id="UP000267430"/>
    </source>
</evidence>
<keyword evidence="2" id="KW-1185">Reference proteome</keyword>
<name>A0A433HG58_9BACI</name>
<proteinExistence type="predicted"/>
<reference evidence="1 2" key="1">
    <citation type="submission" date="2018-12" db="EMBL/GenBank/DDBJ databases">
        <title>Bacillus chawlae sp. nov., Bacillus glennii sp. nov., and Bacillus saganii sp. nov. Isolated from the Vehicle Assembly Building at Kennedy Space Center where the Viking Spacecraft were Assembled.</title>
        <authorList>
            <person name="Seuylemezian A."/>
            <person name="Vaishampayan P."/>
        </authorList>
    </citation>
    <scope>NUCLEOTIDE SEQUENCE [LARGE SCALE GENOMIC DNA]</scope>
    <source>
        <strain evidence="1 2">L5</strain>
    </source>
</reference>
<dbReference type="InterPro" id="IPR052927">
    <property type="entry name" value="DCC_oxidoreductase"/>
</dbReference>
<dbReference type="EMBL" id="RYZZ01000029">
    <property type="protein sequence ID" value="RUQ27212.1"/>
    <property type="molecule type" value="Genomic_DNA"/>
</dbReference>
<dbReference type="PANTHER" id="PTHR33639:SF2">
    <property type="entry name" value="DUF393 DOMAIN-CONTAINING PROTEIN"/>
    <property type="match status" value="1"/>
</dbReference>
<evidence type="ECO:0000313" key="1">
    <source>
        <dbReference type="EMBL" id="RUQ27212.1"/>
    </source>
</evidence>